<keyword evidence="1" id="KW-0560">Oxidoreductase</keyword>
<dbReference type="InterPro" id="IPR050982">
    <property type="entry name" value="Auxin_biosynth/cation_transpt"/>
</dbReference>
<sequence length="518" mass="58384">MREAGGGSHRYLVIGAGPAGLQLSYYLQQAGADYLTLERDAAPGGFFRRFPRHRRLISLNKVHVRSDDPEIRLRWDWNSLLNDDPEMLFPKFSQEYLPSADDMVRYLAAFQQRHGLAVRYGTEVAGIGRDGLGFVVRTAAGEELRAECVIVATGWGAPFIPAIPGIEHATGYEAMDVDPASYADQRVLIIGKGNSAFETAYSMLGQAAMVHLASRRPLRLTWTSKHPGDVRGQYGVILDSYQFKTLHSVLDCTIDEIRPAGEGFEVDITYTHADGETATLEYESVLRCTGFRMDTSVFAEGCVPQTERDGRLPSTGPDWQSTDVDGLYFAGTLAQAHDFKRASSAFIDGFRYNLRTLCALLLERYDGVPLEFGEAKADAEELTTLVLDRVNWSSALWTQFEYLCDTIVLDEANSRVRLYKDLPEDYAVQRFASEAHYYTVTLRWGRDDYADVFAIERHPEPGRARESAFIHPVIRRHQYGLQVAERHLLEDLLAEWRRPDRHVAPLREFFAEHLSSGP</sequence>
<dbReference type="Pfam" id="PF13738">
    <property type="entry name" value="Pyr_redox_3"/>
    <property type="match status" value="1"/>
</dbReference>
<dbReference type="PANTHER" id="PTHR43539:SF23">
    <property type="entry name" value="FAD-DEPENDENT OXIDOREDUCTASE DOMAIN-CONTAINING PROTEIN 2"/>
    <property type="match status" value="1"/>
</dbReference>
<protein>
    <submittedName>
        <fullName evidence="2">NAD(P)-binding domain-containing protein</fullName>
    </submittedName>
</protein>
<name>A0ABP5EN56_9ACTN</name>
<reference evidence="3" key="1">
    <citation type="journal article" date="2019" name="Int. J. Syst. Evol. Microbiol.">
        <title>The Global Catalogue of Microorganisms (GCM) 10K type strain sequencing project: providing services to taxonomists for standard genome sequencing and annotation.</title>
        <authorList>
            <consortium name="The Broad Institute Genomics Platform"/>
            <consortium name="The Broad Institute Genome Sequencing Center for Infectious Disease"/>
            <person name="Wu L."/>
            <person name="Ma J."/>
        </authorList>
    </citation>
    <scope>NUCLEOTIDE SEQUENCE [LARGE SCALE GENOMIC DNA]</scope>
    <source>
        <strain evidence="3">JCM 16013</strain>
    </source>
</reference>
<dbReference type="PANTHER" id="PTHR43539">
    <property type="entry name" value="FLAVIN-BINDING MONOOXYGENASE-LIKE PROTEIN (AFU_ORTHOLOGUE AFUA_4G09220)"/>
    <property type="match status" value="1"/>
</dbReference>
<accession>A0ABP5EN56</accession>
<dbReference type="PRINTS" id="PR00411">
    <property type="entry name" value="PNDRDTASEI"/>
</dbReference>
<dbReference type="EMBL" id="BAAAQM010000069">
    <property type="protein sequence ID" value="GAA2000708.1"/>
    <property type="molecule type" value="Genomic_DNA"/>
</dbReference>
<proteinExistence type="predicted"/>
<gene>
    <name evidence="2" type="ORF">GCM10009838_77840</name>
</gene>
<keyword evidence="3" id="KW-1185">Reference proteome</keyword>
<dbReference type="SUPFAM" id="SSF51905">
    <property type="entry name" value="FAD/NAD(P)-binding domain"/>
    <property type="match status" value="2"/>
</dbReference>
<comment type="caution">
    <text evidence="2">The sequence shown here is derived from an EMBL/GenBank/DDBJ whole genome shotgun (WGS) entry which is preliminary data.</text>
</comment>
<evidence type="ECO:0000313" key="2">
    <source>
        <dbReference type="EMBL" id="GAA2000708.1"/>
    </source>
</evidence>
<evidence type="ECO:0000313" key="3">
    <source>
        <dbReference type="Proteomes" id="UP001499854"/>
    </source>
</evidence>
<evidence type="ECO:0000256" key="1">
    <source>
        <dbReference type="ARBA" id="ARBA00023002"/>
    </source>
</evidence>
<dbReference type="RefSeq" id="WP_344662226.1">
    <property type="nucleotide sequence ID" value="NZ_BAAAQM010000069.1"/>
</dbReference>
<dbReference type="Proteomes" id="UP001499854">
    <property type="component" value="Unassembled WGS sequence"/>
</dbReference>
<organism evidence="2 3">
    <name type="scientific">Catenulispora subtropica</name>
    <dbReference type="NCBI Taxonomy" id="450798"/>
    <lineage>
        <taxon>Bacteria</taxon>
        <taxon>Bacillati</taxon>
        <taxon>Actinomycetota</taxon>
        <taxon>Actinomycetes</taxon>
        <taxon>Catenulisporales</taxon>
        <taxon>Catenulisporaceae</taxon>
        <taxon>Catenulispora</taxon>
    </lineage>
</organism>
<dbReference type="PRINTS" id="PR00368">
    <property type="entry name" value="FADPNR"/>
</dbReference>
<dbReference type="InterPro" id="IPR036188">
    <property type="entry name" value="FAD/NAD-bd_sf"/>
</dbReference>
<dbReference type="Gene3D" id="3.50.50.60">
    <property type="entry name" value="FAD/NAD(P)-binding domain"/>
    <property type="match status" value="2"/>
</dbReference>